<evidence type="ECO:0000313" key="2">
    <source>
        <dbReference type="Proteomes" id="UP000504634"/>
    </source>
</evidence>
<dbReference type="Pfam" id="PF06757">
    <property type="entry name" value="Ins_allergen_rp"/>
    <property type="match status" value="1"/>
</dbReference>
<keyword evidence="1" id="KW-0732">Signal</keyword>
<dbReference type="AlphaFoldDB" id="A0A6J2TKC8"/>
<sequence>MQKYLVLLGICLIFANLVAARHHLHLHSGQYRRKADAALPLENVRYSPELMRELLDFRNLIPRTTIDELVAKHTLIDGGFRKAVIFLKSSEFTRLQHSAEQLPEVIKLINFLHMNGDSRSRQRRNTKFHSYDDWISDVETLIVLLDSRNDNNLEHLNPPKLGSFTSFVQELLTHLPRESFVELIKTKLKKSPIFASFYKALRSAEFKPLVEETMLSPKVAAIIRTLNSHKIDVQSLKTIGYEALSWGPEPNEQDD</sequence>
<accession>A0A6J2TKC8</accession>
<dbReference type="PANTHER" id="PTHR21163:SF0">
    <property type="entry name" value="GH08205P-RELATED"/>
    <property type="match status" value="1"/>
</dbReference>
<dbReference type="InterPro" id="IPR010629">
    <property type="entry name" value="Ins_allergen"/>
</dbReference>
<gene>
    <name evidence="3" type="primary">LOC115625138</name>
</gene>
<dbReference type="RefSeq" id="XP_030375920.1">
    <property type="nucleotide sequence ID" value="XM_030520060.1"/>
</dbReference>
<feature type="chain" id="PRO_5026901556" evidence="1">
    <location>
        <begin position="21"/>
        <end position="255"/>
    </location>
</feature>
<protein>
    <submittedName>
        <fullName evidence="3">Uncharacterized protein LOC115625138</fullName>
    </submittedName>
</protein>
<keyword evidence="2" id="KW-1185">Reference proteome</keyword>
<evidence type="ECO:0000256" key="1">
    <source>
        <dbReference type="SAM" id="SignalP"/>
    </source>
</evidence>
<evidence type="ECO:0000313" key="3">
    <source>
        <dbReference type="RefSeq" id="XP_030375920.1"/>
    </source>
</evidence>
<dbReference type="OrthoDB" id="7882129at2759"/>
<dbReference type="PANTHER" id="PTHR21163">
    <property type="entry name" value="PROTEIN G12"/>
    <property type="match status" value="1"/>
</dbReference>
<reference evidence="3" key="1">
    <citation type="submission" date="2025-08" db="UniProtKB">
        <authorList>
            <consortium name="RefSeq"/>
        </authorList>
    </citation>
    <scope>IDENTIFICATION</scope>
    <source>
        <strain evidence="3">11010-0011.00</strain>
        <tissue evidence="3">Whole body</tissue>
    </source>
</reference>
<dbReference type="Proteomes" id="UP000504634">
    <property type="component" value="Unplaced"/>
</dbReference>
<feature type="signal peptide" evidence="1">
    <location>
        <begin position="1"/>
        <end position="20"/>
    </location>
</feature>
<proteinExistence type="predicted"/>
<name>A0A6J2TKC8_DROLE</name>
<organism evidence="2 3">
    <name type="scientific">Drosophila lebanonensis</name>
    <name type="common">Fruit fly</name>
    <name type="synonym">Scaptodrosophila lebanonensis</name>
    <dbReference type="NCBI Taxonomy" id="7225"/>
    <lineage>
        <taxon>Eukaryota</taxon>
        <taxon>Metazoa</taxon>
        <taxon>Ecdysozoa</taxon>
        <taxon>Arthropoda</taxon>
        <taxon>Hexapoda</taxon>
        <taxon>Insecta</taxon>
        <taxon>Pterygota</taxon>
        <taxon>Neoptera</taxon>
        <taxon>Endopterygota</taxon>
        <taxon>Diptera</taxon>
        <taxon>Brachycera</taxon>
        <taxon>Muscomorpha</taxon>
        <taxon>Ephydroidea</taxon>
        <taxon>Drosophilidae</taxon>
        <taxon>Scaptodrosophila</taxon>
    </lineage>
</organism>
<dbReference type="GeneID" id="115625138"/>